<dbReference type="Proteomes" id="UP000824469">
    <property type="component" value="Unassembled WGS sequence"/>
</dbReference>
<comment type="caution">
    <text evidence="1">The sequence shown here is derived from an EMBL/GenBank/DDBJ whole genome shotgun (WGS) entry which is preliminary data.</text>
</comment>
<feature type="non-terminal residue" evidence="1">
    <location>
        <position position="1"/>
    </location>
</feature>
<protein>
    <submittedName>
        <fullName evidence="1">Uncharacterized protein</fullName>
    </submittedName>
</protein>
<name>A0AA38GAY6_TAXCH</name>
<sequence length="179" mass="19327">MRIVERQELGFWIKQAMLACGDSGESRWEKVQGVSEVVQLDAFTMSLAECCMEELVLCSGLLQESLAMGLLEEANHFVGYILSQDVKAFFMAIRGNTGPVSFAPFPVANLVSTFVKIHSCFHCPSLGLEVEPQPEGASSFFGVLPEELDIVSEPDSHQASVLLPDLGLADYAIVGGAQG</sequence>
<accession>A0AA38GAY6</accession>
<feature type="non-terminal residue" evidence="1">
    <location>
        <position position="179"/>
    </location>
</feature>
<dbReference type="EMBL" id="JAHRHJ020000004">
    <property type="protein sequence ID" value="KAH9318482.1"/>
    <property type="molecule type" value="Genomic_DNA"/>
</dbReference>
<reference evidence="1 2" key="1">
    <citation type="journal article" date="2021" name="Nat. Plants">
        <title>The Taxus genome provides insights into paclitaxel biosynthesis.</title>
        <authorList>
            <person name="Xiong X."/>
            <person name="Gou J."/>
            <person name="Liao Q."/>
            <person name="Li Y."/>
            <person name="Zhou Q."/>
            <person name="Bi G."/>
            <person name="Li C."/>
            <person name="Du R."/>
            <person name="Wang X."/>
            <person name="Sun T."/>
            <person name="Guo L."/>
            <person name="Liang H."/>
            <person name="Lu P."/>
            <person name="Wu Y."/>
            <person name="Zhang Z."/>
            <person name="Ro D.K."/>
            <person name="Shang Y."/>
            <person name="Huang S."/>
            <person name="Yan J."/>
        </authorList>
    </citation>
    <scope>NUCLEOTIDE SEQUENCE [LARGE SCALE GENOMIC DNA]</scope>
    <source>
        <strain evidence="1">Ta-2019</strain>
    </source>
</reference>
<gene>
    <name evidence="1" type="ORF">KI387_020251</name>
</gene>
<evidence type="ECO:0000313" key="1">
    <source>
        <dbReference type="EMBL" id="KAH9318482.1"/>
    </source>
</evidence>
<dbReference type="AlphaFoldDB" id="A0AA38GAY6"/>
<organism evidence="1 2">
    <name type="scientific">Taxus chinensis</name>
    <name type="common">Chinese yew</name>
    <name type="synonym">Taxus wallichiana var. chinensis</name>
    <dbReference type="NCBI Taxonomy" id="29808"/>
    <lineage>
        <taxon>Eukaryota</taxon>
        <taxon>Viridiplantae</taxon>
        <taxon>Streptophyta</taxon>
        <taxon>Embryophyta</taxon>
        <taxon>Tracheophyta</taxon>
        <taxon>Spermatophyta</taxon>
        <taxon>Pinopsida</taxon>
        <taxon>Pinidae</taxon>
        <taxon>Conifers II</taxon>
        <taxon>Cupressales</taxon>
        <taxon>Taxaceae</taxon>
        <taxon>Taxus</taxon>
    </lineage>
</organism>
<proteinExistence type="predicted"/>
<keyword evidence="2" id="KW-1185">Reference proteome</keyword>
<evidence type="ECO:0000313" key="2">
    <source>
        <dbReference type="Proteomes" id="UP000824469"/>
    </source>
</evidence>